<protein>
    <submittedName>
        <fullName evidence="1">Uncharacterized protein</fullName>
    </submittedName>
</protein>
<gene>
    <name evidence="1" type="ORF">NBRC116591_40830</name>
</gene>
<keyword evidence="2" id="KW-1185">Reference proteome</keyword>
<dbReference type="EMBL" id="BAABWN010000022">
    <property type="protein sequence ID" value="GAA6170269.1"/>
    <property type="molecule type" value="Genomic_DNA"/>
</dbReference>
<name>A0ABQ0AF36_9GAMM</name>
<proteinExistence type="predicted"/>
<evidence type="ECO:0000313" key="1">
    <source>
        <dbReference type="EMBL" id="GAA6170269.1"/>
    </source>
</evidence>
<dbReference type="InterPro" id="IPR046182">
    <property type="entry name" value="DUF6210"/>
</dbReference>
<comment type="caution">
    <text evidence="1">The sequence shown here is derived from an EMBL/GenBank/DDBJ whole genome shotgun (WGS) entry which is preliminary data.</text>
</comment>
<organism evidence="1 2">
    <name type="scientific">Sessilibacter corallicola</name>
    <dbReference type="NCBI Taxonomy" id="2904075"/>
    <lineage>
        <taxon>Bacteria</taxon>
        <taxon>Pseudomonadati</taxon>
        <taxon>Pseudomonadota</taxon>
        <taxon>Gammaproteobacteria</taxon>
        <taxon>Cellvibrionales</taxon>
        <taxon>Cellvibrionaceae</taxon>
        <taxon>Sessilibacter</taxon>
    </lineage>
</organism>
<dbReference type="RefSeq" id="WP_353304571.1">
    <property type="nucleotide sequence ID" value="NZ_BAABWN010000022.1"/>
</dbReference>
<sequence length="137" mass="15297">MTTEICLYSLDQTALIILNDQGVIYHNQTGGGLCAQPRARRILAPISNDPALSNLHRGSLYYKLTEICRDIVGFDTKLADQIDELLKKEISFDCIKVDRTRLDESMEAWVHIVVGAESINLVGFGECKAILTWPNSD</sequence>
<accession>A0ABQ0AF36</accession>
<evidence type="ECO:0000313" key="2">
    <source>
        <dbReference type="Proteomes" id="UP001465153"/>
    </source>
</evidence>
<dbReference type="Proteomes" id="UP001465153">
    <property type="component" value="Unassembled WGS sequence"/>
</dbReference>
<dbReference type="Pfam" id="PF19715">
    <property type="entry name" value="DUF6210"/>
    <property type="match status" value="1"/>
</dbReference>
<reference evidence="1 2" key="1">
    <citation type="submission" date="2024-04" db="EMBL/GenBank/DDBJ databases">
        <title>Draft genome sequence of Sessilibacter corallicola NBRC 116591.</title>
        <authorList>
            <person name="Miyakawa T."/>
            <person name="Kusuya Y."/>
            <person name="Miura T."/>
        </authorList>
    </citation>
    <scope>NUCLEOTIDE SEQUENCE [LARGE SCALE GENOMIC DNA]</scope>
    <source>
        <strain evidence="1 2">KU-00831-HH</strain>
    </source>
</reference>